<organism evidence="1 2">
    <name type="scientific">Leptospira semungkisensis</name>
    <dbReference type="NCBI Taxonomy" id="2484985"/>
    <lineage>
        <taxon>Bacteria</taxon>
        <taxon>Pseudomonadati</taxon>
        <taxon>Spirochaetota</taxon>
        <taxon>Spirochaetia</taxon>
        <taxon>Leptospirales</taxon>
        <taxon>Leptospiraceae</taxon>
        <taxon>Leptospira</taxon>
    </lineage>
</organism>
<keyword evidence="2" id="KW-1185">Reference proteome</keyword>
<dbReference type="EMBL" id="RQEP01000018">
    <property type="protein sequence ID" value="TGK00832.1"/>
    <property type="molecule type" value="Genomic_DNA"/>
</dbReference>
<dbReference type="OrthoDB" id="317381at2"/>
<sequence>MIARILGLSIVFFFLFYYFLGNPYDPARTVQKTWSWNKESKIGNFPDPRSDFDPEKKLNGYKTKTDYIRIPGGESIVSDDANRIEFPLTSKGYLLYKKIGNSVEFFSEVGELLWTKEYKSYPKIHQDGNIVLFLAGDNNQVLVSDINGNSVGAKKLDGRFLTDIAFSPNGISNGETAVLFSGGELFLLNGKGEKLFETKMGEKEPVFAKSLTVSPDGTKIGVHFLKGNRDFIRVYDSKGAELEEWNLGRVLPHKTYMAISNEGEVLAGFHDKLVLYSKTGKVLFEKNRSKSQAVYQTVFHSGTWFAGDWEGNLFFLDSKGNVLREEKVRTSEKPFRFFSNGRMGEAFFEGGKDIVLYRELERGK</sequence>
<gene>
    <name evidence="1" type="ORF">EHO59_12955</name>
</gene>
<proteinExistence type="predicted"/>
<evidence type="ECO:0008006" key="3">
    <source>
        <dbReference type="Google" id="ProtNLM"/>
    </source>
</evidence>
<dbReference type="SUPFAM" id="SSF101898">
    <property type="entry name" value="NHL repeat"/>
    <property type="match status" value="1"/>
</dbReference>
<dbReference type="RefSeq" id="WP_135588715.1">
    <property type="nucleotide sequence ID" value="NZ_RQEP01000018.1"/>
</dbReference>
<comment type="caution">
    <text evidence="1">The sequence shown here is derived from an EMBL/GenBank/DDBJ whole genome shotgun (WGS) entry which is preliminary data.</text>
</comment>
<dbReference type="Proteomes" id="UP000297453">
    <property type="component" value="Unassembled WGS sequence"/>
</dbReference>
<dbReference type="AlphaFoldDB" id="A0A4R9FPZ1"/>
<reference evidence="1" key="1">
    <citation type="journal article" date="2019" name="PLoS Negl. Trop. Dis.">
        <title>Revisiting the worldwide diversity of Leptospira species in the environment.</title>
        <authorList>
            <person name="Vincent A.T."/>
            <person name="Schiettekatte O."/>
            <person name="Bourhy P."/>
            <person name="Veyrier F.J."/>
            <person name="Picardeau M."/>
        </authorList>
    </citation>
    <scope>NUCLEOTIDE SEQUENCE [LARGE SCALE GENOMIC DNA]</scope>
    <source>
        <strain evidence="1">SSS9</strain>
    </source>
</reference>
<evidence type="ECO:0000313" key="2">
    <source>
        <dbReference type="Proteomes" id="UP000297453"/>
    </source>
</evidence>
<evidence type="ECO:0000313" key="1">
    <source>
        <dbReference type="EMBL" id="TGK00832.1"/>
    </source>
</evidence>
<protein>
    <recommendedName>
        <fullName evidence="3">WD40 repeat domain-containing protein</fullName>
    </recommendedName>
</protein>
<dbReference type="InterPro" id="IPR015943">
    <property type="entry name" value="WD40/YVTN_repeat-like_dom_sf"/>
</dbReference>
<name>A0A4R9FPZ1_9LEPT</name>
<accession>A0A4R9FPZ1</accession>
<dbReference type="Gene3D" id="2.130.10.10">
    <property type="entry name" value="YVTN repeat-like/Quinoprotein amine dehydrogenase"/>
    <property type="match status" value="1"/>
</dbReference>